<evidence type="ECO:0000313" key="6">
    <source>
        <dbReference type="EMBL" id="MDK6028786.1"/>
    </source>
</evidence>
<dbReference type="RefSeq" id="WP_285273772.1">
    <property type="nucleotide sequence ID" value="NZ_JASNVW010000003.1"/>
</dbReference>
<keyword evidence="4 6" id="KW-0067">ATP-binding</keyword>
<accession>A0ABD4Z651</accession>
<dbReference type="SUPFAM" id="SSF52540">
    <property type="entry name" value="P-loop containing nucleoside triphosphate hydrolases"/>
    <property type="match status" value="1"/>
</dbReference>
<dbReference type="Gene3D" id="3.40.50.300">
    <property type="entry name" value="P-loop containing nucleotide triphosphate hydrolases"/>
    <property type="match status" value="1"/>
</dbReference>
<evidence type="ECO:0000256" key="1">
    <source>
        <dbReference type="ARBA" id="ARBA00005417"/>
    </source>
</evidence>
<protein>
    <submittedName>
        <fullName evidence="6">ABC transporter ATP-binding protein</fullName>
    </submittedName>
</protein>
<dbReference type="AlphaFoldDB" id="A0ABD4Z651"/>
<dbReference type="InterPro" id="IPR003593">
    <property type="entry name" value="AAA+_ATPase"/>
</dbReference>
<dbReference type="PANTHER" id="PTHR43776:SF7">
    <property type="entry name" value="D,D-DIPEPTIDE TRANSPORT ATP-BINDING PROTEIN DDPF-RELATED"/>
    <property type="match status" value="1"/>
</dbReference>
<evidence type="ECO:0000259" key="5">
    <source>
        <dbReference type="PROSITE" id="PS50893"/>
    </source>
</evidence>
<evidence type="ECO:0000256" key="4">
    <source>
        <dbReference type="ARBA" id="ARBA00022840"/>
    </source>
</evidence>
<name>A0ABD4Z651_9CREN</name>
<dbReference type="InterPro" id="IPR003439">
    <property type="entry name" value="ABC_transporter-like_ATP-bd"/>
</dbReference>
<dbReference type="EMBL" id="JASNVW010000003">
    <property type="protein sequence ID" value="MDK6028786.1"/>
    <property type="molecule type" value="Genomic_DNA"/>
</dbReference>
<dbReference type="InterPro" id="IPR017871">
    <property type="entry name" value="ABC_transporter-like_CS"/>
</dbReference>
<dbReference type="InterPro" id="IPR050319">
    <property type="entry name" value="ABC_transp_ATP-bind"/>
</dbReference>
<evidence type="ECO:0000256" key="3">
    <source>
        <dbReference type="ARBA" id="ARBA00022741"/>
    </source>
</evidence>
<dbReference type="Proteomes" id="UP001529235">
    <property type="component" value="Unassembled WGS sequence"/>
</dbReference>
<evidence type="ECO:0000313" key="7">
    <source>
        <dbReference type="Proteomes" id="UP001529235"/>
    </source>
</evidence>
<feature type="domain" description="ABC transporter" evidence="5">
    <location>
        <begin position="5"/>
        <end position="254"/>
    </location>
</feature>
<dbReference type="GO" id="GO:0055085">
    <property type="term" value="P:transmembrane transport"/>
    <property type="evidence" value="ECO:0007669"/>
    <property type="project" value="UniProtKB-ARBA"/>
</dbReference>
<dbReference type="CDD" id="cd03257">
    <property type="entry name" value="ABC_NikE_OppD_transporters"/>
    <property type="match status" value="1"/>
</dbReference>
<keyword evidence="3" id="KW-0547">Nucleotide-binding</keyword>
<sequence>MSSILRIENLYVSYKIPLGHLRYGYRKIWAVKGVDMDVPHGIALGIVGGSGSGKSTILKAILGFVKPERGRILFRGFDIAKLKGRERRVISREISYVPQEPSQSINPKMRVYDVVAEPLKPLKLSVDEVEHRVYSVLEVLDLDPSIRNMFAKELSGGMLQRIAIARAIITRPSLVLLDEPTSNLDISIQAQILNMLIDLKQKLNLTYIFVSHDIDVVSYVANRIAVMASGRILEEGNVDKVLTEPLHPYTSMLLEPSKAPEEMKLLDDELCPIRSWCPWRQEICSKLYPPKTMIGDRYVYCWRYSKH</sequence>
<dbReference type="PROSITE" id="PS00211">
    <property type="entry name" value="ABC_TRANSPORTER_1"/>
    <property type="match status" value="1"/>
</dbReference>
<dbReference type="SMART" id="SM00382">
    <property type="entry name" value="AAA"/>
    <property type="match status" value="1"/>
</dbReference>
<dbReference type="Pfam" id="PF00005">
    <property type="entry name" value="ABC_tran"/>
    <property type="match status" value="1"/>
</dbReference>
<dbReference type="InterPro" id="IPR027417">
    <property type="entry name" value="P-loop_NTPase"/>
</dbReference>
<comment type="similarity">
    <text evidence="1">Belongs to the ABC transporter superfamily.</text>
</comment>
<comment type="caution">
    <text evidence="6">The sequence shown here is derived from an EMBL/GenBank/DDBJ whole genome shotgun (WGS) entry which is preliminary data.</text>
</comment>
<dbReference type="GO" id="GO:0005524">
    <property type="term" value="F:ATP binding"/>
    <property type="evidence" value="ECO:0007669"/>
    <property type="project" value="UniProtKB-KW"/>
</dbReference>
<dbReference type="PANTHER" id="PTHR43776">
    <property type="entry name" value="TRANSPORT ATP-BINDING PROTEIN"/>
    <property type="match status" value="1"/>
</dbReference>
<organism evidence="6 7">
    <name type="scientific">Ignisphaera cupida</name>
    <dbReference type="NCBI Taxonomy" id="3050454"/>
    <lineage>
        <taxon>Archaea</taxon>
        <taxon>Thermoproteota</taxon>
        <taxon>Thermoprotei</taxon>
        <taxon>Desulfurococcales</taxon>
        <taxon>Desulfurococcaceae</taxon>
        <taxon>Ignisphaera</taxon>
    </lineage>
</organism>
<keyword evidence="2" id="KW-0813">Transport</keyword>
<proteinExistence type="inferred from homology"/>
<keyword evidence="7" id="KW-1185">Reference proteome</keyword>
<evidence type="ECO:0000256" key="2">
    <source>
        <dbReference type="ARBA" id="ARBA00022448"/>
    </source>
</evidence>
<gene>
    <name evidence="6" type="ORF">QPL79_05365</name>
</gene>
<reference evidence="6 7" key="1">
    <citation type="submission" date="2023-05" db="EMBL/GenBank/DDBJ databases">
        <title>A new hyperthermophilic archaea 'Ignisphaera cupida' sp. nov. and description of the family 'Ignisphaeraceae' fam. nov.</title>
        <authorList>
            <person name="Podosokorskaya O.A."/>
            <person name="Elcheninov A.G."/>
            <person name="Klukina A."/>
            <person name="Merkel A.Y."/>
        </authorList>
    </citation>
    <scope>NUCLEOTIDE SEQUENCE [LARGE SCALE GENOMIC DNA]</scope>
    <source>
        <strain evidence="6 7">4213-co</strain>
    </source>
</reference>
<dbReference type="PROSITE" id="PS50893">
    <property type="entry name" value="ABC_TRANSPORTER_2"/>
    <property type="match status" value="1"/>
</dbReference>